<proteinExistence type="predicted"/>
<feature type="region of interest" description="Disordered" evidence="2">
    <location>
        <begin position="375"/>
        <end position="398"/>
    </location>
</feature>
<dbReference type="PROSITE" id="PS00107">
    <property type="entry name" value="PROTEIN_KINASE_ATP"/>
    <property type="match status" value="1"/>
</dbReference>
<name>A0ABR1W505_9PEZI</name>
<gene>
    <name evidence="4" type="ORF">PG996_003409</name>
</gene>
<dbReference type="Gene3D" id="1.10.510.10">
    <property type="entry name" value="Transferase(Phosphotransferase) domain 1"/>
    <property type="match status" value="1"/>
</dbReference>
<feature type="compositionally biased region" description="Basic and acidic residues" evidence="2">
    <location>
        <begin position="482"/>
        <end position="524"/>
    </location>
</feature>
<dbReference type="InterPro" id="IPR011009">
    <property type="entry name" value="Kinase-like_dom_sf"/>
</dbReference>
<reference evidence="4 5" key="1">
    <citation type="submission" date="2023-01" db="EMBL/GenBank/DDBJ databases">
        <title>Analysis of 21 Apiospora genomes using comparative genomics revels a genus with tremendous synthesis potential of carbohydrate active enzymes and secondary metabolites.</title>
        <authorList>
            <person name="Sorensen T."/>
        </authorList>
    </citation>
    <scope>NUCLEOTIDE SEQUENCE [LARGE SCALE GENOMIC DNA]</scope>
    <source>
        <strain evidence="4 5">CBS 83171</strain>
    </source>
</reference>
<dbReference type="PROSITE" id="PS50011">
    <property type="entry name" value="PROTEIN_KINASE_DOM"/>
    <property type="match status" value="1"/>
</dbReference>
<protein>
    <recommendedName>
        <fullName evidence="3">Protein kinase domain-containing protein</fullName>
    </recommendedName>
</protein>
<feature type="binding site" evidence="1">
    <location>
        <position position="64"/>
    </location>
    <ligand>
        <name>ATP</name>
        <dbReference type="ChEBI" id="CHEBI:30616"/>
    </ligand>
</feature>
<dbReference type="EMBL" id="JAQQWM010000002">
    <property type="protein sequence ID" value="KAK8077239.1"/>
    <property type="molecule type" value="Genomic_DNA"/>
</dbReference>
<keyword evidence="1" id="KW-0547">Nucleotide-binding</keyword>
<organism evidence="4 5">
    <name type="scientific">Apiospora saccharicola</name>
    <dbReference type="NCBI Taxonomy" id="335842"/>
    <lineage>
        <taxon>Eukaryota</taxon>
        <taxon>Fungi</taxon>
        <taxon>Dikarya</taxon>
        <taxon>Ascomycota</taxon>
        <taxon>Pezizomycotina</taxon>
        <taxon>Sordariomycetes</taxon>
        <taxon>Xylariomycetidae</taxon>
        <taxon>Amphisphaeriales</taxon>
        <taxon>Apiosporaceae</taxon>
        <taxon>Apiospora</taxon>
    </lineage>
</organism>
<feature type="domain" description="Protein kinase" evidence="3">
    <location>
        <begin position="31"/>
        <end position="357"/>
    </location>
</feature>
<sequence>MNAFFRGTASQEQLAALQSYFGGADHVRCRFQYIGLLGAGAFGVAVRIRETFFDGRPSRDFAIKQANTEAHRRELRWEIERIQRVAGGMHIVQPISVDNSRFYDYDIEEAPKVHPSRWDEQRKAYEREGYLLGPLLVIELLEHGALQDLVNKGKNYDVRHWPNRLLWRFFLCLVRACVAMAYPRRLGNNGQTLEEIPPGNGMPSNFTHTDMHAGNVMLGPPDPTHPEHAISPILKLIDFGVWSAAIEYNLEYNDPEEAGITENIFSVGKLMLDLMAGEPFYFNEFIPYHQLKIAKDRGVGGTRAVATYAAPIMKQPPGERYEGMDPDLRKLVAQCLAVDPANRPALGDLLDRVRQGVARTPADYTSMPWGSAEESDEFILSDGPSQAPPKLSFPTTNPTIKAQFPASRVLTRSPPKRKTKHTLQRETIWNWRCCKCGTIYPMQNLFCFAMNCYHLPCEGCDVIARGFLVPPEPVMSSAVPMDGEKKQEKLLKEAHPSEPPKEDPKANEDKQNEDKGGKAKAKEA</sequence>
<dbReference type="SUPFAM" id="SSF56112">
    <property type="entry name" value="Protein kinase-like (PK-like)"/>
    <property type="match status" value="1"/>
</dbReference>
<evidence type="ECO:0000259" key="3">
    <source>
        <dbReference type="PROSITE" id="PS50011"/>
    </source>
</evidence>
<comment type="caution">
    <text evidence="4">The sequence shown here is derived from an EMBL/GenBank/DDBJ whole genome shotgun (WGS) entry which is preliminary data.</text>
</comment>
<dbReference type="InterPro" id="IPR000719">
    <property type="entry name" value="Prot_kinase_dom"/>
</dbReference>
<evidence type="ECO:0000313" key="4">
    <source>
        <dbReference type="EMBL" id="KAK8077239.1"/>
    </source>
</evidence>
<dbReference type="PANTHER" id="PTHR44329">
    <property type="entry name" value="SERINE/THREONINE-PROTEIN KINASE TNNI3K-RELATED"/>
    <property type="match status" value="1"/>
</dbReference>
<dbReference type="SMART" id="SM00220">
    <property type="entry name" value="S_TKc"/>
    <property type="match status" value="1"/>
</dbReference>
<accession>A0ABR1W505</accession>
<dbReference type="InterPro" id="IPR051681">
    <property type="entry name" value="Ser/Thr_Kinases-Pseudokinases"/>
</dbReference>
<evidence type="ECO:0000256" key="1">
    <source>
        <dbReference type="PROSITE-ProRule" id="PRU10141"/>
    </source>
</evidence>
<keyword evidence="1" id="KW-0067">ATP-binding</keyword>
<feature type="region of interest" description="Disordered" evidence="2">
    <location>
        <begin position="478"/>
        <end position="524"/>
    </location>
</feature>
<evidence type="ECO:0000313" key="5">
    <source>
        <dbReference type="Proteomes" id="UP001446871"/>
    </source>
</evidence>
<dbReference type="InterPro" id="IPR017441">
    <property type="entry name" value="Protein_kinase_ATP_BS"/>
</dbReference>
<keyword evidence="5" id="KW-1185">Reference proteome</keyword>
<dbReference type="Proteomes" id="UP001446871">
    <property type="component" value="Unassembled WGS sequence"/>
</dbReference>
<evidence type="ECO:0000256" key="2">
    <source>
        <dbReference type="SAM" id="MobiDB-lite"/>
    </source>
</evidence>